<feature type="domain" description="PurM-like C-terminal" evidence="4">
    <location>
        <begin position="182"/>
        <end position="300"/>
    </location>
</feature>
<feature type="binding site" evidence="2">
    <location>
        <position position="259"/>
    </location>
    <ligand>
        <name>substrate</name>
    </ligand>
</feature>
<feature type="binding site" evidence="2">
    <location>
        <position position="212"/>
    </location>
    <ligand>
        <name>Mg(2+)</name>
        <dbReference type="ChEBI" id="CHEBI:18420"/>
        <label>5</label>
    </ligand>
</feature>
<dbReference type="SUPFAM" id="SSF55326">
    <property type="entry name" value="PurM N-terminal domain-like"/>
    <property type="match status" value="1"/>
</dbReference>
<feature type="binding site" evidence="2">
    <location>
        <position position="144"/>
    </location>
    <ligand>
        <name>ATP</name>
        <dbReference type="ChEBI" id="CHEBI:30616"/>
    </ligand>
</feature>
<dbReference type="AlphaFoldDB" id="A0AAW3HWQ9"/>
<keyword evidence="1 2" id="KW-0784">Thiamine biosynthesis</keyword>
<dbReference type="GO" id="GO:0009228">
    <property type="term" value="P:thiamine biosynthetic process"/>
    <property type="evidence" value="ECO:0007669"/>
    <property type="project" value="UniProtKB-KW"/>
</dbReference>
<reference evidence="5 6" key="1">
    <citation type="submission" date="2015-07" db="EMBL/GenBank/DDBJ databases">
        <title>Draft genome of Achromobacter spanius.</title>
        <authorList>
            <person name="Wang X."/>
        </authorList>
    </citation>
    <scope>NUCLEOTIDE SEQUENCE [LARGE SCALE GENOMIC DNA]</scope>
    <source>
        <strain evidence="5 6">CGMCC9173</strain>
    </source>
</reference>
<feature type="binding site" evidence="2">
    <location>
        <position position="71"/>
    </location>
    <ligand>
        <name>Mg(2+)</name>
        <dbReference type="ChEBI" id="CHEBI:18420"/>
        <label>4</label>
    </ligand>
</feature>
<name>A0AAW3HWQ9_9BURK</name>
<dbReference type="EMBL" id="LGVG01000046">
    <property type="protein sequence ID" value="KNE24553.1"/>
    <property type="molecule type" value="Genomic_DNA"/>
</dbReference>
<dbReference type="HAMAP" id="MF_02128">
    <property type="entry name" value="TMP_kinase"/>
    <property type="match status" value="1"/>
</dbReference>
<keyword evidence="2" id="KW-0067">ATP-binding</keyword>
<comment type="function">
    <text evidence="2">Catalyzes the ATP-dependent phosphorylation of thiamine-monophosphate (TMP) to form thiamine-pyrophosphate (TPP), the active form of vitamin B1.</text>
</comment>
<dbReference type="InterPro" id="IPR016188">
    <property type="entry name" value="PurM-like_N"/>
</dbReference>
<feature type="binding site" evidence="2">
    <location>
        <position position="209"/>
    </location>
    <ligand>
        <name>Mg(2+)</name>
        <dbReference type="ChEBI" id="CHEBI:18420"/>
        <label>3</label>
    </ligand>
</feature>
<keyword evidence="2" id="KW-0808">Transferase</keyword>
<evidence type="ECO:0000259" key="4">
    <source>
        <dbReference type="Pfam" id="PF02769"/>
    </source>
</evidence>
<feature type="binding site" evidence="2">
    <location>
        <begin position="117"/>
        <end position="118"/>
    </location>
    <ligand>
        <name>ATP</name>
        <dbReference type="ChEBI" id="CHEBI:30616"/>
    </ligand>
</feature>
<gene>
    <name evidence="2" type="primary">thiL</name>
    <name evidence="5" type="ORF">AFM18_24830</name>
</gene>
<dbReference type="PIRSF" id="PIRSF005303">
    <property type="entry name" value="Thiam_monoph_kin"/>
    <property type="match status" value="1"/>
</dbReference>
<feature type="binding site" evidence="2">
    <location>
        <position position="71"/>
    </location>
    <ligand>
        <name>Mg(2+)</name>
        <dbReference type="ChEBI" id="CHEBI:18420"/>
        <label>2</label>
    </ligand>
</feature>
<organism evidence="5 6">
    <name type="scientific">Achromobacter spanius</name>
    <dbReference type="NCBI Taxonomy" id="217203"/>
    <lineage>
        <taxon>Bacteria</taxon>
        <taxon>Pseudomonadati</taxon>
        <taxon>Pseudomonadota</taxon>
        <taxon>Betaproteobacteria</taxon>
        <taxon>Burkholderiales</taxon>
        <taxon>Alcaligenaceae</taxon>
        <taxon>Achromobacter</taxon>
    </lineage>
</organism>
<comment type="miscellaneous">
    <text evidence="2">Reaction mechanism of ThiL seems to utilize a direct, inline transfer of the gamma-phosphate of ATP to TMP rather than a phosphorylated enzyme intermediate.</text>
</comment>
<dbReference type="InterPro" id="IPR036921">
    <property type="entry name" value="PurM-like_N_sf"/>
</dbReference>
<comment type="catalytic activity">
    <reaction evidence="2">
        <text>thiamine phosphate + ATP = thiamine diphosphate + ADP</text>
        <dbReference type="Rhea" id="RHEA:15913"/>
        <dbReference type="ChEBI" id="CHEBI:30616"/>
        <dbReference type="ChEBI" id="CHEBI:37575"/>
        <dbReference type="ChEBI" id="CHEBI:58937"/>
        <dbReference type="ChEBI" id="CHEBI:456216"/>
        <dbReference type="EC" id="2.7.4.16"/>
    </reaction>
</comment>
<comment type="similarity">
    <text evidence="2">Belongs to the thiamine-monophosphate kinase family.</text>
</comment>
<dbReference type="Gene3D" id="3.30.1330.10">
    <property type="entry name" value="PurM-like, N-terminal domain"/>
    <property type="match status" value="1"/>
</dbReference>
<dbReference type="Proteomes" id="UP000037511">
    <property type="component" value="Unassembled WGS sequence"/>
</dbReference>
<accession>A0AAW3HWQ9</accession>
<feature type="binding site" evidence="2">
    <location>
        <position position="41"/>
    </location>
    <ligand>
        <name>Mg(2+)</name>
        <dbReference type="ChEBI" id="CHEBI:18420"/>
        <label>4</label>
    </ligand>
</feature>
<feature type="domain" description="PurM-like N-terminal" evidence="3">
    <location>
        <begin position="24"/>
        <end position="136"/>
    </location>
</feature>
<proteinExistence type="inferred from homology"/>
<dbReference type="Pfam" id="PF02769">
    <property type="entry name" value="AIRS_C"/>
    <property type="match status" value="1"/>
</dbReference>
<evidence type="ECO:0000256" key="2">
    <source>
        <dbReference type="HAMAP-Rule" id="MF_02128"/>
    </source>
</evidence>
<dbReference type="InterPro" id="IPR010918">
    <property type="entry name" value="PurM-like_C_dom"/>
</dbReference>
<keyword evidence="2" id="KW-0460">Magnesium</keyword>
<feature type="binding site" evidence="2">
    <location>
        <position position="43"/>
    </location>
    <ligand>
        <name>Mg(2+)</name>
        <dbReference type="ChEBI" id="CHEBI:18420"/>
        <label>2</label>
    </ligand>
</feature>
<keyword evidence="2" id="KW-0547">Nucleotide-binding</keyword>
<dbReference type="NCBIfam" id="TIGR01379">
    <property type="entry name" value="thiL"/>
    <property type="match status" value="1"/>
</dbReference>
<evidence type="ECO:0000259" key="3">
    <source>
        <dbReference type="Pfam" id="PF00586"/>
    </source>
</evidence>
<dbReference type="InterPro" id="IPR036676">
    <property type="entry name" value="PurM-like_C_sf"/>
</dbReference>
<comment type="caution">
    <text evidence="5">The sequence shown here is derived from an EMBL/GenBank/DDBJ whole genome shotgun (WGS) entry which is preliminary data.</text>
</comment>
<protein>
    <recommendedName>
        <fullName evidence="2">Thiamine-monophosphate kinase</fullName>
        <shortName evidence="2">TMP kinase</shortName>
        <shortName evidence="2">Thiamine-phosphate kinase</shortName>
        <ecNumber evidence="2">2.7.4.16</ecNumber>
    </recommendedName>
</protein>
<evidence type="ECO:0000313" key="5">
    <source>
        <dbReference type="EMBL" id="KNE24553.1"/>
    </source>
</evidence>
<keyword evidence="2" id="KW-0479">Metal-binding</keyword>
<sequence>MASEFELIARYFTRAAPAGLLGVGDDCALFPVPAGEQVATSTDLLLEGRHFFSDVDPRALGHKSLAVNLSDLAAMGARPIGCVLGLALPRLDEPWLAAFAEGFHALAAAHGCPLIGGDTTRSAHDLAISVTVFGAVPAGQALRRDAAQAGDDIWVSGELGAADVAYRLLDGQYPANDALLAATRAALEWPQPQVALGMALRGVAHAAVDLSDGLLQDLGHILTASRLGARLEVDSMPVAAAVAALEDAPRRRAVLGGGDVYQLCFTASAAQRDAVQAAARAVGVQVTRVGQTLAQAGLQVLDGQGRPLDDLPGGFDHFPGA</sequence>
<feature type="binding site" evidence="2">
    <location>
        <position position="42"/>
    </location>
    <ligand>
        <name>Mg(2+)</name>
        <dbReference type="ChEBI" id="CHEBI:18420"/>
        <label>1</label>
    </ligand>
</feature>
<dbReference type="GO" id="GO:0005524">
    <property type="term" value="F:ATP binding"/>
    <property type="evidence" value="ECO:0007669"/>
    <property type="project" value="UniProtKB-UniRule"/>
</dbReference>
<comment type="pathway">
    <text evidence="2">Cofactor biosynthesis; thiamine diphosphate biosynthesis; thiamine diphosphate from thiamine phosphate: step 1/1.</text>
</comment>
<dbReference type="PANTHER" id="PTHR30270:SF0">
    <property type="entry name" value="THIAMINE-MONOPHOSPHATE KINASE"/>
    <property type="match status" value="1"/>
</dbReference>
<feature type="binding site" evidence="2">
    <location>
        <position position="118"/>
    </location>
    <ligand>
        <name>Mg(2+)</name>
        <dbReference type="ChEBI" id="CHEBI:18420"/>
        <label>1</label>
    </ligand>
</feature>
<feature type="binding site" evidence="2">
    <location>
        <position position="211"/>
    </location>
    <ligand>
        <name>ATP</name>
        <dbReference type="ChEBI" id="CHEBI:30616"/>
    </ligand>
</feature>
<dbReference type="GO" id="GO:0000287">
    <property type="term" value="F:magnesium ion binding"/>
    <property type="evidence" value="ECO:0007669"/>
    <property type="project" value="UniProtKB-UniRule"/>
</dbReference>
<dbReference type="RefSeq" id="WP_050449560.1">
    <property type="nucleotide sequence ID" value="NZ_LGVG01000046.1"/>
</dbReference>
<comment type="caution">
    <text evidence="2">Lacks conserved residue(s) required for the propagation of feature annotation.</text>
</comment>
<feature type="binding site" evidence="2">
    <location>
        <position position="43"/>
    </location>
    <ligand>
        <name>Mg(2+)</name>
        <dbReference type="ChEBI" id="CHEBI:18420"/>
        <label>1</label>
    </ligand>
</feature>
<dbReference type="CDD" id="cd02194">
    <property type="entry name" value="ThiL"/>
    <property type="match status" value="1"/>
</dbReference>
<dbReference type="PANTHER" id="PTHR30270">
    <property type="entry name" value="THIAMINE-MONOPHOSPHATE KINASE"/>
    <property type="match status" value="1"/>
</dbReference>
<feature type="binding site" evidence="2">
    <location>
        <position position="71"/>
    </location>
    <ligand>
        <name>Mg(2+)</name>
        <dbReference type="ChEBI" id="CHEBI:18420"/>
        <label>3</label>
    </ligand>
</feature>
<feature type="binding site" evidence="2">
    <location>
        <position position="26"/>
    </location>
    <ligand>
        <name>Mg(2+)</name>
        <dbReference type="ChEBI" id="CHEBI:18420"/>
        <label>3</label>
    </ligand>
</feature>
<evidence type="ECO:0000313" key="6">
    <source>
        <dbReference type="Proteomes" id="UP000037511"/>
    </source>
</evidence>
<feature type="binding site" evidence="2">
    <location>
        <position position="50"/>
    </location>
    <ligand>
        <name>substrate</name>
    </ligand>
</feature>
<feature type="binding site" evidence="2">
    <location>
        <position position="315"/>
    </location>
    <ligand>
        <name>substrate</name>
    </ligand>
</feature>
<dbReference type="EC" id="2.7.4.16" evidence="2"/>
<feature type="binding site" evidence="2">
    <location>
        <position position="26"/>
    </location>
    <ligand>
        <name>Mg(2+)</name>
        <dbReference type="ChEBI" id="CHEBI:18420"/>
        <label>4</label>
    </ligand>
</feature>
<dbReference type="GO" id="GO:0009229">
    <property type="term" value="P:thiamine diphosphate biosynthetic process"/>
    <property type="evidence" value="ECO:0007669"/>
    <property type="project" value="UniProtKB-UniRule"/>
</dbReference>
<dbReference type="Pfam" id="PF00586">
    <property type="entry name" value="AIRS"/>
    <property type="match status" value="1"/>
</dbReference>
<dbReference type="GO" id="GO:0009030">
    <property type="term" value="F:thiamine-phosphate kinase activity"/>
    <property type="evidence" value="ECO:0007669"/>
    <property type="project" value="UniProtKB-UniRule"/>
</dbReference>
<dbReference type="SUPFAM" id="SSF56042">
    <property type="entry name" value="PurM C-terminal domain-like"/>
    <property type="match status" value="1"/>
</dbReference>
<dbReference type="InterPro" id="IPR006283">
    <property type="entry name" value="ThiL-like"/>
</dbReference>
<evidence type="ECO:0000256" key="1">
    <source>
        <dbReference type="ARBA" id="ARBA00022977"/>
    </source>
</evidence>
<dbReference type="Gene3D" id="3.90.650.10">
    <property type="entry name" value="PurM-like C-terminal domain"/>
    <property type="match status" value="1"/>
</dbReference>
<keyword evidence="2 5" id="KW-0418">Kinase</keyword>